<evidence type="ECO:0000313" key="1">
    <source>
        <dbReference type="EMBL" id="KJL30567.1"/>
    </source>
</evidence>
<gene>
    <name evidence="1" type="ORF">RS83_00636</name>
</gene>
<dbReference type="AlphaFoldDB" id="A0A0F0LBI9"/>
<organism evidence="1 2">
    <name type="scientific">Microbacterium oxydans</name>
    <dbReference type="NCBI Taxonomy" id="82380"/>
    <lineage>
        <taxon>Bacteria</taxon>
        <taxon>Bacillati</taxon>
        <taxon>Actinomycetota</taxon>
        <taxon>Actinomycetes</taxon>
        <taxon>Micrococcales</taxon>
        <taxon>Microbacteriaceae</taxon>
        <taxon>Microbacterium</taxon>
    </lineage>
</organism>
<dbReference type="PATRIC" id="fig|82380.11.peg.658"/>
<name>A0A0F0LBI9_9MICO</name>
<evidence type="ECO:0000313" key="2">
    <source>
        <dbReference type="Proteomes" id="UP000033640"/>
    </source>
</evidence>
<dbReference type="OrthoDB" id="5073507at2"/>
<dbReference type="RefSeq" id="WP_045278072.1">
    <property type="nucleotide sequence ID" value="NZ_JYIW01000018.1"/>
</dbReference>
<reference evidence="1 2" key="1">
    <citation type="submission" date="2015-02" db="EMBL/GenBank/DDBJ databases">
        <title>Draft genome sequences of ten Microbacterium spp. with emphasis on heavy metal contaminated environments.</title>
        <authorList>
            <person name="Corretto E."/>
        </authorList>
    </citation>
    <scope>NUCLEOTIDE SEQUENCE [LARGE SCALE GENOMIC DNA]</scope>
    <source>
        <strain evidence="1 2">BEL4b</strain>
    </source>
</reference>
<protein>
    <submittedName>
        <fullName evidence="1">Uncharacterized protein</fullName>
    </submittedName>
</protein>
<comment type="caution">
    <text evidence="1">The sequence shown here is derived from an EMBL/GenBank/DDBJ whole genome shotgun (WGS) entry which is preliminary data.</text>
</comment>
<proteinExistence type="predicted"/>
<dbReference type="EMBL" id="JYIW01000018">
    <property type="protein sequence ID" value="KJL30567.1"/>
    <property type="molecule type" value="Genomic_DNA"/>
</dbReference>
<accession>A0A0F0LBI9</accession>
<dbReference type="Proteomes" id="UP000033640">
    <property type="component" value="Unassembled WGS sequence"/>
</dbReference>
<sequence>MVTITSLVAITAGVILIVNLIQQATPEAATPECDAAFGSASDAMNQHYATHPLFGPEYDAIYADGAVSDEEQATLSAMLADEEAQFAALIDPVYDACTGVEDLYAGAFAHREDADWALLDVESMSREDIKAGFVFSHCYEKEARRACSDFVLEDWNSEL</sequence>